<dbReference type="Proteomes" id="UP000007978">
    <property type="component" value="Chromosome 2"/>
</dbReference>
<evidence type="ECO:0000313" key="2">
    <source>
        <dbReference type="EMBL" id="EKJ73372.1"/>
    </source>
</evidence>
<comment type="caution">
    <text evidence="2">The sequence shown here is derived from an EMBL/GenBank/DDBJ whole genome shotgun (WGS) entry which is preliminary data.</text>
</comment>
<dbReference type="EMBL" id="AFNW01000168">
    <property type="protein sequence ID" value="EKJ73372.1"/>
    <property type="molecule type" value="Genomic_DNA"/>
</dbReference>
<dbReference type="GeneID" id="20365062"/>
<name>K3VGG4_FUSPC</name>
<dbReference type="HOGENOM" id="CLU_023464_2_1_1"/>
<dbReference type="InterPro" id="IPR046676">
    <property type="entry name" value="DUF6546"/>
</dbReference>
<proteinExistence type="predicted"/>
<dbReference type="RefSeq" id="XP_009257837.1">
    <property type="nucleotide sequence ID" value="XM_009259562.1"/>
</dbReference>
<protein>
    <recommendedName>
        <fullName evidence="1">DUF6546 domain-containing protein</fullName>
    </recommendedName>
</protein>
<dbReference type="AlphaFoldDB" id="K3VGG4"/>
<dbReference type="KEGG" id="fpu:FPSE_06444"/>
<organism evidence="2 3">
    <name type="scientific">Fusarium pseudograminearum (strain CS3096)</name>
    <name type="common">Wheat and barley crown-rot fungus</name>
    <dbReference type="NCBI Taxonomy" id="1028729"/>
    <lineage>
        <taxon>Eukaryota</taxon>
        <taxon>Fungi</taxon>
        <taxon>Dikarya</taxon>
        <taxon>Ascomycota</taxon>
        <taxon>Pezizomycotina</taxon>
        <taxon>Sordariomycetes</taxon>
        <taxon>Hypocreomycetidae</taxon>
        <taxon>Hypocreales</taxon>
        <taxon>Nectriaceae</taxon>
        <taxon>Fusarium</taxon>
    </lineage>
</organism>
<accession>K3VGG4</accession>
<reference evidence="2 3" key="1">
    <citation type="journal article" date="2012" name="PLoS Pathog.">
        <title>Comparative pathogenomics reveals horizontally acquired novel virulence genes in fungi infecting cereal hosts.</title>
        <authorList>
            <person name="Gardiner D.M."/>
            <person name="McDonald M.C."/>
            <person name="Covarelli L."/>
            <person name="Solomon P.S."/>
            <person name="Rusu A.G."/>
            <person name="Marshall M."/>
            <person name="Kazan K."/>
            <person name="Chakraborty S."/>
            <person name="McDonald B.A."/>
            <person name="Manners J.M."/>
        </authorList>
    </citation>
    <scope>NUCLEOTIDE SEQUENCE [LARGE SCALE GENOMIC DNA]</scope>
    <source>
        <strain evidence="2 3">CS3096</strain>
    </source>
</reference>
<dbReference type="OrthoDB" id="4688861at2759"/>
<feature type="domain" description="DUF6546" evidence="1">
    <location>
        <begin position="278"/>
        <end position="481"/>
    </location>
</feature>
<evidence type="ECO:0000259" key="1">
    <source>
        <dbReference type="Pfam" id="PF20183"/>
    </source>
</evidence>
<evidence type="ECO:0000313" key="3">
    <source>
        <dbReference type="Proteomes" id="UP000007978"/>
    </source>
</evidence>
<keyword evidence="3" id="KW-1185">Reference proteome</keyword>
<sequence>MRSPSPSKKSWDSLPGEIRLLVIQSLVQDGSTLACLAAVSRAWQADIERHNFTRIKLTPSRLMDFRSMIRRNQALTRYIWFCLELDGYDCTQCAPKTGELTREERVAALTVSDTEHCPITTAFQDLFSILSEWDQDSELMLDISIYSPSDAQHWFPYLTFVPDNPSDRLEGSGLELTTITQGYHDPFHGWVTGFQHSAPPREAIYKVFHSIIEEGPFDSDQSEFRWWDQLPSVSAVTSILLRQQNRRRWRPCTLAHMLARFPRLQEVYYEPWREWSSLKRLTDRLFENFNQQYPVFMQRFLDGEDLAQCDSIRNPSPAVARSIALTSLPLEHLTASFIIEASHFFAIDPSWEWPNLTSLVLTSRLLTPEEDSTKIDDLLQAAAVAALRMPRLETMEIWNGQKGLAALFQYRAIRGSQQTRILWRGTWKYHITPSVLQAWEAVGHLHDSWGLDVVQEQVEEADIQSHGDALHHLLLSGQVIRSVSLQQIRREQKSLEGVTIVS</sequence>
<dbReference type="Pfam" id="PF20183">
    <property type="entry name" value="DUF6546"/>
    <property type="match status" value="1"/>
</dbReference>
<gene>
    <name evidence="2" type="ORF">FPSE_06444</name>
</gene>
<dbReference type="eggNOG" id="ENOG502SM97">
    <property type="taxonomic scope" value="Eukaryota"/>
</dbReference>